<dbReference type="PROSITE" id="PS00061">
    <property type="entry name" value="ADH_SHORT"/>
    <property type="match status" value="1"/>
</dbReference>
<proteinExistence type="inferred from homology"/>
<dbReference type="Gene3D" id="3.40.50.720">
    <property type="entry name" value="NAD(P)-binding Rossmann-like Domain"/>
    <property type="match status" value="1"/>
</dbReference>
<evidence type="ECO:0000313" key="5">
    <source>
        <dbReference type="Proteomes" id="UP001201273"/>
    </source>
</evidence>
<feature type="domain" description="Ketoreductase" evidence="3">
    <location>
        <begin position="3"/>
        <end position="188"/>
    </location>
</feature>
<protein>
    <submittedName>
        <fullName evidence="4">SDR family oxidoreductase</fullName>
    </submittedName>
</protein>
<dbReference type="PANTHER" id="PTHR42879:SF2">
    <property type="entry name" value="3-OXOACYL-[ACYL-CARRIER-PROTEIN] REDUCTASE FABG"/>
    <property type="match status" value="1"/>
</dbReference>
<sequence length="246" mass="26374">MKKLALITGSKGGIGSAITCKLVSEGYRVIAAYYTGNRDCAEKWFKEQNFTDEQVKLFELDVSDSAQCAERLGALLQEEGTIDVLVNNAGVTRDTVFKKMTAEQWHDVINTNLNSLFNVTHPLFAAMCEKGNCRVVNISSVNGLRGQFGQTNYSAAKAGMIGFSKALAAEGARSGVTVNVVAPGYTGTPMVTAMRPEVLEKITGEIPMKRLATPEEIAAAVSYLVSDAAAYITGETLSVNGGLYMH</sequence>
<dbReference type="Pfam" id="PF13561">
    <property type="entry name" value="adh_short_C2"/>
    <property type="match status" value="1"/>
</dbReference>
<dbReference type="InterPro" id="IPR011283">
    <property type="entry name" value="Acetoacetyl-CoA_reductase"/>
</dbReference>
<dbReference type="InterPro" id="IPR057326">
    <property type="entry name" value="KR_dom"/>
</dbReference>
<reference evidence="4 5" key="1">
    <citation type="journal article" date="2022" name="Environ. Microbiol. Rep.">
        <title>Eco-phylogenetic analyses reveal divergent evolution of vitamin B12 metabolism in the marine bacterial family 'Psychromonadaceae'.</title>
        <authorList>
            <person name="Jin X."/>
            <person name="Yang Y."/>
            <person name="Cao H."/>
            <person name="Gao B."/>
            <person name="Zhao Z."/>
        </authorList>
    </citation>
    <scope>NUCLEOTIDE SEQUENCE [LARGE SCALE GENOMIC DNA]</scope>
    <source>
        <strain evidence="4 5">MKS20</strain>
    </source>
</reference>
<dbReference type="SUPFAM" id="SSF51735">
    <property type="entry name" value="NAD(P)-binding Rossmann-fold domains"/>
    <property type="match status" value="1"/>
</dbReference>
<dbReference type="CDD" id="cd05333">
    <property type="entry name" value="BKR_SDR_c"/>
    <property type="match status" value="1"/>
</dbReference>
<comment type="caution">
    <text evidence="4">The sequence shown here is derived from an EMBL/GenBank/DDBJ whole genome shotgun (WGS) entry which is preliminary data.</text>
</comment>
<dbReference type="RefSeq" id="WP_233051038.1">
    <property type="nucleotide sequence ID" value="NZ_JAIMJA010000001.1"/>
</dbReference>
<evidence type="ECO:0000259" key="3">
    <source>
        <dbReference type="SMART" id="SM00822"/>
    </source>
</evidence>
<accession>A0ABS8W3B5</accession>
<comment type="similarity">
    <text evidence="1">Belongs to the short-chain dehydrogenases/reductases (SDR) family.</text>
</comment>
<dbReference type="PRINTS" id="PR00081">
    <property type="entry name" value="GDHRDH"/>
</dbReference>
<dbReference type="PANTHER" id="PTHR42879">
    <property type="entry name" value="3-OXOACYL-(ACYL-CARRIER-PROTEIN) REDUCTASE"/>
    <property type="match status" value="1"/>
</dbReference>
<dbReference type="PRINTS" id="PR00080">
    <property type="entry name" value="SDRFAMILY"/>
</dbReference>
<dbReference type="NCBIfam" id="NF009466">
    <property type="entry name" value="PRK12826.1-2"/>
    <property type="match status" value="1"/>
</dbReference>
<dbReference type="EMBL" id="JAIMJA010000001">
    <property type="protein sequence ID" value="MCE2593431.1"/>
    <property type="molecule type" value="Genomic_DNA"/>
</dbReference>
<dbReference type="Proteomes" id="UP001201273">
    <property type="component" value="Unassembled WGS sequence"/>
</dbReference>
<dbReference type="InterPro" id="IPR020904">
    <property type="entry name" value="Sc_DH/Rdtase_CS"/>
</dbReference>
<dbReference type="InterPro" id="IPR050259">
    <property type="entry name" value="SDR"/>
</dbReference>
<gene>
    <name evidence="4" type="ORF">K6Y31_01170</name>
</gene>
<evidence type="ECO:0000256" key="1">
    <source>
        <dbReference type="ARBA" id="ARBA00006484"/>
    </source>
</evidence>
<dbReference type="InterPro" id="IPR036291">
    <property type="entry name" value="NAD(P)-bd_dom_sf"/>
</dbReference>
<evidence type="ECO:0000313" key="4">
    <source>
        <dbReference type="EMBL" id="MCE2593431.1"/>
    </source>
</evidence>
<evidence type="ECO:0000256" key="2">
    <source>
        <dbReference type="ARBA" id="ARBA00023002"/>
    </source>
</evidence>
<dbReference type="NCBIfam" id="NF009464">
    <property type="entry name" value="PRK12824.1"/>
    <property type="match status" value="1"/>
</dbReference>
<keyword evidence="5" id="KW-1185">Reference proteome</keyword>
<dbReference type="SMART" id="SM00822">
    <property type="entry name" value="PKS_KR"/>
    <property type="match status" value="1"/>
</dbReference>
<dbReference type="NCBIfam" id="TIGR01829">
    <property type="entry name" value="AcAcCoA_reduct"/>
    <property type="match status" value="1"/>
</dbReference>
<keyword evidence="2" id="KW-0560">Oxidoreductase</keyword>
<name>A0ABS8W3B5_9GAMM</name>
<organism evidence="4 5">
    <name type="scientific">Motilimonas cestriensis</name>
    <dbReference type="NCBI Taxonomy" id="2742685"/>
    <lineage>
        <taxon>Bacteria</taxon>
        <taxon>Pseudomonadati</taxon>
        <taxon>Pseudomonadota</taxon>
        <taxon>Gammaproteobacteria</taxon>
        <taxon>Alteromonadales</taxon>
        <taxon>Alteromonadales genera incertae sedis</taxon>
        <taxon>Motilimonas</taxon>
    </lineage>
</organism>
<dbReference type="InterPro" id="IPR002347">
    <property type="entry name" value="SDR_fam"/>
</dbReference>